<proteinExistence type="predicted"/>
<organism evidence="3 4">
    <name type="scientific">Lophiotrema nucula</name>
    <dbReference type="NCBI Taxonomy" id="690887"/>
    <lineage>
        <taxon>Eukaryota</taxon>
        <taxon>Fungi</taxon>
        <taxon>Dikarya</taxon>
        <taxon>Ascomycota</taxon>
        <taxon>Pezizomycotina</taxon>
        <taxon>Dothideomycetes</taxon>
        <taxon>Pleosporomycetidae</taxon>
        <taxon>Pleosporales</taxon>
        <taxon>Lophiotremataceae</taxon>
        <taxon>Lophiotrema</taxon>
    </lineage>
</organism>
<feature type="region of interest" description="Disordered" evidence="2">
    <location>
        <begin position="582"/>
        <end position="655"/>
    </location>
</feature>
<sequence>MFSSSNSLDCKDPVNTTTTPSLKSELSGYSPSLSSTTSEDFQEAVSMSATGSSTIPTLEVQELSSQQQTSASASQEMLALVDEFKHTEMGTVELQDAQMDISTGNGDANWVTADITHQVNVAVKQELDETLDGHSDRKASAEDMQLKPDSDLIAKQTPVEERYVAREVTEVAVVSMVDNSVDHSKVTSQIDVDTVDKKTETNSSSECQSGQTITPPETSSSATECSIGSDEILAQKINDMTLENAKAEAGTTARLASERSSGGPDPGRPQGLRDSRWRMSPDQIDSQVRQTNGFVPRPFPHQQHYNAYRDRDELRRLQPQLVKTEQDLRALRDENRMLRKKLEEQPHDKTNAGLLGLFQEVVNKQAEVQQEKSSMARMDLKLREKTANVERIELFLSEGQKQLKRRLEDQGLRTASELELEHARAEGQAATYQKLRDIDTRLADRQMKANLCEAELEFRQRHWKLEARDGLIAELRKTLRSEIHDEIAEVEYEQGFRAGKDAGLAENAEVAKHEGFLQGYEAARKAQDKLAALKQGKIAYDSADLDFLFDFSHPQNPFNLGRQLGSREPVSTTSLLHRPSFYSQITGDKSPECANSNGSTSPARSMDGLAHDNHINDSAPYASNSKNSRVHADGVNGYAPRNNGFGGSAPPHHAVDYSVQYPTEANNQRFTTDGHVVQANEPASREKTVPNLMDF</sequence>
<accession>A0A6A5Z5L0</accession>
<protein>
    <submittedName>
        <fullName evidence="3">Uncharacterized protein</fullName>
    </submittedName>
</protein>
<feature type="compositionally biased region" description="Polar residues" evidence="2">
    <location>
        <begin position="1"/>
        <end position="22"/>
    </location>
</feature>
<feature type="compositionally biased region" description="Polar residues" evidence="2">
    <location>
        <begin position="582"/>
        <end position="603"/>
    </location>
</feature>
<dbReference type="AlphaFoldDB" id="A0A6A5Z5L0"/>
<keyword evidence="4" id="KW-1185">Reference proteome</keyword>
<feature type="region of interest" description="Disordered" evidence="2">
    <location>
        <begin position="196"/>
        <end position="225"/>
    </location>
</feature>
<dbReference type="EMBL" id="ML977324">
    <property type="protein sequence ID" value="KAF2114759.1"/>
    <property type="molecule type" value="Genomic_DNA"/>
</dbReference>
<reference evidence="3" key="1">
    <citation type="journal article" date="2020" name="Stud. Mycol.">
        <title>101 Dothideomycetes genomes: a test case for predicting lifestyles and emergence of pathogens.</title>
        <authorList>
            <person name="Haridas S."/>
            <person name="Albert R."/>
            <person name="Binder M."/>
            <person name="Bloem J."/>
            <person name="Labutti K."/>
            <person name="Salamov A."/>
            <person name="Andreopoulos B."/>
            <person name="Baker S."/>
            <person name="Barry K."/>
            <person name="Bills G."/>
            <person name="Bluhm B."/>
            <person name="Cannon C."/>
            <person name="Castanera R."/>
            <person name="Culley D."/>
            <person name="Daum C."/>
            <person name="Ezra D."/>
            <person name="Gonzalez J."/>
            <person name="Henrissat B."/>
            <person name="Kuo A."/>
            <person name="Liang C."/>
            <person name="Lipzen A."/>
            <person name="Lutzoni F."/>
            <person name="Magnuson J."/>
            <person name="Mondo S."/>
            <person name="Nolan M."/>
            <person name="Ohm R."/>
            <person name="Pangilinan J."/>
            <person name="Park H.-J."/>
            <person name="Ramirez L."/>
            <person name="Alfaro M."/>
            <person name="Sun H."/>
            <person name="Tritt A."/>
            <person name="Yoshinaga Y."/>
            <person name="Zwiers L.-H."/>
            <person name="Turgeon B."/>
            <person name="Goodwin S."/>
            <person name="Spatafora J."/>
            <person name="Crous P."/>
            <person name="Grigoriev I."/>
        </authorList>
    </citation>
    <scope>NUCLEOTIDE SEQUENCE</scope>
    <source>
        <strain evidence="3">CBS 627.86</strain>
    </source>
</reference>
<feature type="compositionally biased region" description="Low complexity" evidence="2">
    <location>
        <begin position="24"/>
        <end position="39"/>
    </location>
</feature>
<evidence type="ECO:0000313" key="4">
    <source>
        <dbReference type="Proteomes" id="UP000799770"/>
    </source>
</evidence>
<feature type="coiled-coil region" evidence="1">
    <location>
        <begin position="314"/>
        <end position="341"/>
    </location>
</feature>
<dbReference type="OrthoDB" id="3794025at2759"/>
<feature type="region of interest" description="Disordered" evidence="2">
    <location>
        <begin position="248"/>
        <end position="278"/>
    </location>
</feature>
<evidence type="ECO:0000313" key="3">
    <source>
        <dbReference type="EMBL" id="KAF2114759.1"/>
    </source>
</evidence>
<feature type="compositionally biased region" description="Polar residues" evidence="2">
    <location>
        <begin position="201"/>
        <end position="225"/>
    </location>
</feature>
<feature type="region of interest" description="Disordered" evidence="2">
    <location>
        <begin position="1"/>
        <end position="53"/>
    </location>
</feature>
<name>A0A6A5Z5L0_9PLEO</name>
<dbReference type="Proteomes" id="UP000799770">
    <property type="component" value="Unassembled WGS sequence"/>
</dbReference>
<evidence type="ECO:0000256" key="1">
    <source>
        <dbReference type="SAM" id="Coils"/>
    </source>
</evidence>
<evidence type="ECO:0000256" key="2">
    <source>
        <dbReference type="SAM" id="MobiDB-lite"/>
    </source>
</evidence>
<keyword evidence="1" id="KW-0175">Coiled coil</keyword>
<gene>
    <name evidence="3" type="ORF">BDV96DRAFT_599948</name>
</gene>